<dbReference type="GeneID" id="36346116"/>
<proteinExistence type="predicted"/>
<gene>
    <name evidence="1" type="ORF">EGR_10401</name>
</gene>
<organism evidence="1 2">
    <name type="scientific">Echinococcus granulosus</name>
    <name type="common">Hydatid tapeworm</name>
    <dbReference type="NCBI Taxonomy" id="6210"/>
    <lineage>
        <taxon>Eukaryota</taxon>
        <taxon>Metazoa</taxon>
        <taxon>Spiralia</taxon>
        <taxon>Lophotrochozoa</taxon>
        <taxon>Platyhelminthes</taxon>
        <taxon>Cestoda</taxon>
        <taxon>Eucestoda</taxon>
        <taxon>Cyclophyllidea</taxon>
        <taxon>Taeniidae</taxon>
        <taxon>Echinococcus</taxon>
        <taxon>Echinococcus granulosus group</taxon>
    </lineage>
</organism>
<evidence type="ECO:0000313" key="1">
    <source>
        <dbReference type="EMBL" id="EUB54739.1"/>
    </source>
</evidence>
<dbReference type="KEGG" id="egl:EGR_10401"/>
<evidence type="ECO:0000313" key="2">
    <source>
        <dbReference type="Proteomes" id="UP000019149"/>
    </source>
</evidence>
<dbReference type="Proteomes" id="UP000019149">
    <property type="component" value="Unassembled WGS sequence"/>
</dbReference>
<comment type="caution">
    <text evidence="1">The sequence shown here is derived from an EMBL/GenBank/DDBJ whole genome shotgun (WGS) entry which is preliminary data.</text>
</comment>
<reference evidence="1 2" key="1">
    <citation type="journal article" date="2013" name="Nat. Genet.">
        <title>The genome of the hydatid tapeworm Echinococcus granulosus.</title>
        <authorList>
            <person name="Zheng H."/>
            <person name="Zhang W."/>
            <person name="Zhang L."/>
            <person name="Zhang Z."/>
            <person name="Li J."/>
            <person name="Lu G."/>
            <person name="Zhu Y."/>
            <person name="Wang Y."/>
            <person name="Huang Y."/>
            <person name="Liu J."/>
            <person name="Kang H."/>
            <person name="Chen J."/>
            <person name="Wang L."/>
            <person name="Chen A."/>
            <person name="Yu S."/>
            <person name="Gao Z."/>
            <person name="Jin L."/>
            <person name="Gu W."/>
            <person name="Wang Z."/>
            <person name="Zhao L."/>
            <person name="Shi B."/>
            <person name="Wen H."/>
            <person name="Lin R."/>
            <person name="Jones M.K."/>
            <person name="Brejova B."/>
            <person name="Vinar T."/>
            <person name="Zhao G."/>
            <person name="McManus D.P."/>
            <person name="Chen Z."/>
            <person name="Zhou Y."/>
            <person name="Wang S."/>
        </authorList>
    </citation>
    <scope>NUCLEOTIDE SEQUENCE [LARGE SCALE GENOMIC DNA]</scope>
</reference>
<accession>W6UML8</accession>
<keyword evidence="2" id="KW-1185">Reference proteome</keyword>
<name>W6UML8_ECHGR</name>
<dbReference type="RefSeq" id="XP_024345935.1">
    <property type="nucleotide sequence ID" value="XM_024499650.1"/>
</dbReference>
<dbReference type="CTD" id="36346116"/>
<dbReference type="EMBL" id="APAU02000216">
    <property type="protein sequence ID" value="EUB54739.1"/>
    <property type="molecule type" value="Genomic_DNA"/>
</dbReference>
<protein>
    <submittedName>
        <fullName evidence="1">Uncharacterized protein</fullName>
    </submittedName>
</protein>
<sequence>MNKQLCCFVPVQNRIVLNRFDEKYVSNDKIVYIAVKCRSVIAVWQVERKPRNELSNSIPFYGLKMPVQSSVLVLKRVYLKYKQLYSQISIQIGYCSIKKSRFKNPALNSFKAASSAKMMWLQEGLQLSISMFKHKPTVAHRLSPAWEINSQKLIFMKVLRGIVSQDKRPNEDVYWSYLRMYAVRLLSVANRIKSFEEVSNSLFYRRTLRFNLGKVRVIVASAKQWTFKRSVNNNEDKDYYQFLKFFKPKVASFETNIFYVNNFKLFNQKKVVTFTKAQAGDLKKSTILYVFFVQLAKRQSKNVWHGFMHKFWKFSRATVTSKLDIYLDSGSRSENQAKTASKITYIFEFYDQVKFYVMIKKPLSTVDFETKLKLQDLKQCKIRRMQELHLIPPPDFLIT</sequence>
<dbReference type="AlphaFoldDB" id="W6UML8"/>